<dbReference type="PANTHER" id="PTHR48082:SF2">
    <property type="entry name" value="ATP SYNTHASE SUBUNIT ALPHA, MITOCHONDRIAL"/>
    <property type="match status" value="1"/>
</dbReference>
<keyword evidence="4" id="KW-0547">Nucleotide-binding</keyword>
<keyword evidence="6" id="KW-0067">ATP-binding</keyword>
<evidence type="ECO:0000256" key="3">
    <source>
        <dbReference type="ARBA" id="ARBA00022448"/>
    </source>
</evidence>
<dbReference type="EMBL" id="PCXU01000005">
    <property type="protein sequence ID" value="PIR43893.1"/>
    <property type="molecule type" value="Genomic_DNA"/>
</dbReference>
<evidence type="ECO:0000256" key="8">
    <source>
        <dbReference type="ARBA" id="ARBA00023065"/>
    </source>
</evidence>
<dbReference type="Gene3D" id="2.40.30.20">
    <property type="match status" value="1"/>
</dbReference>
<organism evidence="15 16">
    <name type="scientific">candidate division WWE3 bacterium CG10_big_fil_rev_8_21_14_0_10_32_10</name>
    <dbReference type="NCBI Taxonomy" id="1975090"/>
    <lineage>
        <taxon>Bacteria</taxon>
        <taxon>Katanobacteria</taxon>
    </lineage>
</organism>
<protein>
    <recommendedName>
        <fullName evidence="17">F0F1 ATP synthase subunit alpha</fullName>
    </recommendedName>
</protein>
<comment type="subcellular location">
    <subcellularLocation>
        <location evidence="1">Membrane</location>
    </subcellularLocation>
</comment>
<dbReference type="InterPro" id="IPR000793">
    <property type="entry name" value="ATP_synth_asu_C"/>
</dbReference>
<dbReference type="InterPro" id="IPR027417">
    <property type="entry name" value="P-loop_NTPase"/>
</dbReference>
<dbReference type="AlphaFoldDB" id="A0A2H0RBN5"/>
<dbReference type="InterPro" id="IPR005294">
    <property type="entry name" value="ATP_synth_F1_asu"/>
</dbReference>
<evidence type="ECO:0000259" key="14">
    <source>
        <dbReference type="Pfam" id="PF00306"/>
    </source>
</evidence>
<dbReference type="Gene3D" id="1.20.150.20">
    <property type="entry name" value="ATP synthase alpha/beta chain, C-terminal domain"/>
    <property type="match status" value="1"/>
</dbReference>
<dbReference type="SUPFAM" id="SSF52540">
    <property type="entry name" value="P-loop containing nucleoside triphosphate hydrolases"/>
    <property type="match status" value="1"/>
</dbReference>
<keyword evidence="7" id="KW-1278">Translocase</keyword>
<evidence type="ECO:0000256" key="5">
    <source>
        <dbReference type="ARBA" id="ARBA00022781"/>
    </source>
</evidence>
<dbReference type="GO" id="GO:0043531">
    <property type="term" value="F:ADP binding"/>
    <property type="evidence" value="ECO:0007669"/>
    <property type="project" value="TreeGrafter"/>
</dbReference>
<dbReference type="InterPro" id="IPR023366">
    <property type="entry name" value="ATP_synth_asu-like_sf"/>
</dbReference>
<feature type="domain" description="ATP synthase alpha subunit C-terminal" evidence="14">
    <location>
        <begin position="371"/>
        <end position="471"/>
    </location>
</feature>
<dbReference type="GO" id="GO:0046933">
    <property type="term" value="F:proton-transporting ATP synthase activity, rotational mechanism"/>
    <property type="evidence" value="ECO:0007669"/>
    <property type="project" value="InterPro"/>
</dbReference>
<evidence type="ECO:0000256" key="11">
    <source>
        <dbReference type="ARBA" id="ARBA00023310"/>
    </source>
</evidence>
<reference evidence="15 16" key="1">
    <citation type="submission" date="2017-09" db="EMBL/GenBank/DDBJ databases">
        <title>Depth-based differentiation of microbial function through sediment-hosted aquifers and enrichment of novel symbionts in the deep terrestrial subsurface.</title>
        <authorList>
            <person name="Probst A.J."/>
            <person name="Ladd B."/>
            <person name="Jarett J.K."/>
            <person name="Geller-Mcgrath D.E."/>
            <person name="Sieber C.M."/>
            <person name="Emerson J.B."/>
            <person name="Anantharaman K."/>
            <person name="Thomas B.C."/>
            <person name="Malmstrom R."/>
            <person name="Stieglmeier M."/>
            <person name="Klingl A."/>
            <person name="Woyke T."/>
            <person name="Ryan C.M."/>
            <person name="Banfield J.F."/>
        </authorList>
    </citation>
    <scope>NUCLEOTIDE SEQUENCE [LARGE SCALE GENOMIC DNA]</scope>
    <source>
        <strain evidence="15">CG10_big_fil_rev_8_21_14_0_10_32_10</strain>
    </source>
</reference>
<evidence type="ECO:0000313" key="16">
    <source>
        <dbReference type="Proteomes" id="UP000230214"/>
    </source>
</evidence>
<dbReference type="SUPFAM" id="SSF50615">
    <property type="entry name" value="N-terminal domain of alpha and beta subunits of F1 ATP synthase"/>
    <property type="match status" value="1"/>
</dbReference>
<evidence type="ECO:0000256" key="4">
    <source>
        <dbReference type="ARBA" id="ARBA00022741"/>
    </source>
</evidence>
<accession>A0A2H0RBN5</accession>
<evidence type="ECO:0000256" key="9">
    <source>
        <dbReference type="ARBA" id="ARBA00023136"/>
    </source>
</evidence>
<sequence>MSDFKDLLEKTGEYGIVEEVRHPVVYSSGLPGARVNEVVMFETGEEGKILSLEEDRVEIMVFTRTPVSTGVKLVRKGYGLAMPVGEEYLGCVINPLGDLLFSKKDFVKPEDYKDLDQEPLKIDKRARITKQLGTGIVSVDMLLPIGKGQRELIVGDRKTGKTSIFITMIKKQIEENEIIIYAAIGKRKVEIKKLKEYFENAGLLKNIAIVATSSEDSPSLIDLTPYAAMTLAEFFRDKGINTVVIFDDLTNHAKFYRELSLIAKRFPGRDSYPGDIFHKHAKLLERGGNYITADNKQVSVTCFPVAETTQGNLTDYIVSNLISITDGHILFDMESFNKGMRPAVNIFLSVTRVGKQTQDILSREINRRVMAFLIKYEQAQRYSHFGSELSGNIKKTLSVGDKIYKFFEQNYDNVVPIAIQKIGIGMIWTDIFETVKDSELILMRNSLIKKYKTQKKVETFANSIVDTNSFAKLLDNIRSNEKGLLDLCDIKTVSKGESK</sequence>
<evidence type="ECO:0000256" key="1">
    <source>
        <dbReference type="ARBA" id="ARBA00004370"/>
    </source>
</evidence>
<proteinExistence type="inferred from homology"/>
<dbReference type="PANTHER" id="PTHR48082">
    <property type="entry name" value="ATP SYNTHASE SUBUNIT ALPHA, MITOCHONDRIAL"/>
    <property type="match status" value="1"/>
</dbReference>
<dbReference type="Pfam" id="PF00006">
    <property type="entry name" value="ATP-synt_ab"/>
    <property type="match status" value="1"/>
</dbReference>
<dbReference type="Gene3D" id="3.40.50.300">
    <property type="entry name" value="P-loop containing nucleotide triphosphate hydrolases"/>
    <property type="match status" value="1"/>
</dbReference>
<dbReference type="GO" id="GO:0045259">
    <property type="term" value="C:proton-transporting ATP synthase complex"/>
    <property type="evidence" value="ECO:0007669"/>
    <property type="project" value="UniProtKB-KW"/>
</dbReference>
<evidence type="ECO:0000256" key="2">
    <source>
        <dbReference type="ARBA" id="ARBA00008936"/>
    </source>
</evidence>
<dbReference type="Proteomes" id="UP000230214">
    <property type="component" value="Unassembled WGS sequence"/>
</dbReference>
<dbReference type="GO" id="GO:0005524">
    <property type="term" value="F:ATP binding"/>
    <property type="evidence" value="ECO:0007669"/>
    <property type="project" value="UniProtKB-KW"/>
</dbReference>
<dbReference type="InterPro" id="IPR000194">
    <property type="entry name" value="ATPase_F1/V1/A1_a/bsu_nucl-bd"/>
</dbReference>
<keyword evidence="8" id="KW-0406">Ion transport</keyword>
<keyword evidence="9" id="KW-0472">Membrane</keyword>
<evidence type="ECO:0000313" key="15">
    <source>
        <dbReference type="EMBL" id="PIR43893.1"/>
    </source>
</evidence>
<evidence type="ECO:0000256" key="10">
    <source>
        <dbReference type="ARBA" id="ARBA00023196"/>
    </source>
</evidence>
<evidence type="ECO:0000256" key="6">
    <source>
        <dbReference type="ARBA" id="ARBA00022840"/>
    </source>
</evidence>
<keyword evidence="10" id="KW-0139">CF(1)</keyword>
<evidence type="ECO:0000259" key="13">
    <source>
        <dbReference type="Pfam" id="PF00006"/>
    </source>
</evidence>
<evidence type="ECO:0000256" key="7">
    <source>
        <dbReference type="ARBA" id="ARBA00022967"/>
    </source>
</evidence>
<gene>
    <name evidence="15" type="ORF">COV24_00375</name>
</gene>
<comment type="similarity">
    <text evidence="2">Belongs to the ATPase alpha/beta chains family.</text>
</comment>
<dbReference type="InterPro" id="IPR038376">
    <property type="entry name" value="ATP_synth_asu_C_sf"/>
</dbReference>
<keyword evidence="11" id="KW-0066">ATP synthesis</keyword>
<evidence type="ECO:0000256" key="12">
    <source>
        <dbReference type="ARBA" id="ARBA00026013"/>
    </source>
</evidence>
<comment type="caution">
    <text evidence="15">The sequence shown here is derived from an EMBL/GenBank/DDBJ whole genome shotgun (WGS) entry which is preliminary data.</text>
</comment>
<feature type="domain" description="ATPase F1/V1/A1 complex alpha/beta subunit nucleotide-binding" evidence="13">
    <location>
        <begin position="135"/>
        <end position="350"/>
    </location>
</feature>
<name>A0A2H0RBN5_UNCKA</name>
<dbReference type="SUPFAM" id="SSF47917">
    <property type="entry name" value="C-terminal domain of alpha and beta subunits of F1 ATP synthase"/>
    <property type="match status" value="1"/>
</dbReference>
<dbReference type="Pfam" id="PF00306">
    <property type="entry name" value="ATP-synt_ab_C"/>
    <property type="match status" value="1"/>
</dbReference>
<keyword evidence="5" id="KW-0375">Hydrogen ion transport</keyword>
<keyword evidence="3" id="KW-0813">Transport</keyword>
<dbReference type="FunFam" id="3.40.50.300:FF:002432">
    <property type="entry name" value="ATP synthase subunit alpha, mitochondrial"/>
    <property type="match status" value="1"/>
</dbReference>
<comment type="subunit">
    <text evidence="12">F-type ATPases have 2 components, CF(1) - the catalytic core - and CF(0) - the membrane proton channel. CF(1) has five subunits: alpha(3), beta(3), gamma(1), delta(1), epsilon(1). CF(0) has four main subunits: a(1), b(1), b'(1) and c(9-12).</text>
</comment>
<dbReference type="InterPro" id="IPR036121">
    <property type="entry name" value="ATPase_F1/V1/A1_a/bsu_N_sf"/>
</dbReference>
<evidence type="ECO:0008006" key="17">
    <source>
        <dbReference type="Google" id="ProtNLM"/>
    </source>
</evidence>